<evidence type="ECO:0000256" key="2">
    <source>
        <dbReference type="SAM" id="MobiDB-lite"/>
    </source>
</evidence>
<dbReference type="GO" id="GO:0005886">
    <property type="term" value="C:plasma membrane"/>
    <property type="evidence" value="ECO:0007669"/>
    <property type="project" value="TreeGrafter"/>
</dbReference>
<dbReference type="GO" id="GO:0008298">
    <property type="term" value="P:intracellular mRNA localization"/>
    <property type="evidence" value="ECO:0007669"/>
    <property type="project" value="TreeGrafter"/>
</dbReference>
<evidence type="ECO:0000256" key="1">
    <source>
        <dbReference type="PROSITE-ProRule" id="PRU00266"/>
    </source>
</evidence>
<keyword evidence="5" id="KW-1185">Reference proteome</keyword>
<gene>
    <name evidence="4" type="ORF">T265_08800</name>
</gene>
<dbReference type="OrthoDB" id="10037267at2759"/>
<dbReference type="CDD" id="cd19857">
    <property type="entry name" value="DSRM_STAU_rpt1"/>
    <property type="match status" value="1"/>
</dbReference>
<evidence type="ECO:0000313" key="4">
    <source>
        <dbReference type="EMBL" id="KER23288.1"/>
    </source>
</evidence>
<dbReference type="CTD" id="20322979"/>
<sequence>MLRKFLPVENYLKVTFIVTRPMSKASLLTTVKEISETPLSLFHKLARRHHVRISWNLVDEYGAPHSRMFLVKLTIFTEDSLQPEVFEAVGRNIQAAKQSVATTVLENSPFFKSLLANNGRRQRPRALDEKCQCFRNLIDDVPSARGPRNDILELARVINVPVRFLKLHGSPTSTATCDQKASVAMYRVALEMVGRQYVGESTSVTGAEQEASVAALKAIRRILTSSATFVNSEHHRPSQLGQRLHIRPTDPIWKLQLLVGLHHERPLFRTFWTPMDDTLDETCTAKAFYQCICSVPSLGTVECIGKSKVMARTSAAKLMIDRLIQQTVHDKPEYQSYPSPFPSRHPFMKPRSKNPPTKFKVDRTNPAYGQDVNPVQRLDYFCLAQALGRPVYVLVHDGTSLSTSPGGRMTSHHVPPEFAYEVRVGTRQTVGPRGRNKRLARRMAAEVMLEALGFQRPNSPQVQSALRSTYCSSVQHTPEDVYTEGGASNSSPISSLPSCHDPSSQDVADGVPSVKSYSQDVTSDFFSNTPIGHWSESKEAQTIGRCWSLRRTRSCSDLANRDTCAVVISNSSSDPMCITELTSMQSADTAAPIPSRSNLRLLAQLAVFYLEEVFLTTKSISASSLKSSSSPTAARLLISLCQRLRVPCQFVDQAPPSSLNGSERSPEAYQYNTVLSIGGSLSPATVDPHGATADPIHGIVVRASGRTLEDARHEAALSAFRQLAQEAQQ</sequence>
<dbReference type="Proteomes" id="UP000054324">
    <property type="component" value="Unassembled WGS sequence"/>
</dbReference>
<dbReference type="GO" id="GO:0007281">
    <property type="term" value="P:germ cell development"/>
    <property type="evidence" value="ECO:0007669"/>
    <property type="project" value="TreeGrafter"/>
</dbReference>
<dbReference type="InterPro" id="IPR014720">
    <property type="entry name" value="dsRBD_dom"/>
</dbReference>
<accession>A0A074Z857</accession>
<reference evidence="4 5" key="1">
    <citation type="submission" date="2013-11" db="EMBL/GenBank/DDBJ databases">
        <title>Opisthorchis viverrini - life in the bile duct.</title>
        <authorList>
            <person name="Young N.D."/>
            <person name="Nagarajan N."/>
            <person name="Lin S.J."/>
            <person name="Korhonen P.K."/>
            <person name="Jex A.R."/>
            <person name="Hall R.S."/>
            <person name="Safavi-Hemami H."/>
            <person name="Kaewkong W."/>
            <person name="Bertrand D."/>
            <person name="Gao S."/>
            <person name="Seet Q."/>
            <person name="Wongkham S."/>
            <person name="Teh B.T."/>
            <person name="Wongkham C."/>
            <person name="Intapan P.M."/>
            <person name="Maleewong W."/>
            <person name="Yang X."/>
            <person name="Hu M."/>
            <person name="Wang Z."/>
            <person name="Hofmann A."/>
            <person name="Sternberg P.W."/>
            <person name="Tan P."/>
            <person name="Wang J."/>
            <person name="Gasser R.B."/>
        </authorList>
    </citation>
    <scope>NUCLEOTIDE SEQUENCE [LARGE SCALE GENOMIC DNA]</scope>
</reference>
<dbReference type="AlphaFoldDB" id="A0A074Z857"/>
<dbReference type="GeneID" id="20322979"/>
<dbReference type="PANTHER" id="PTHR46054:SF3">
    <property type="entry name" value="MATERNAL EFFECT PROTEIN STAUFEN"/>
    <property type="match status" value="1"/>
</dbReference>
<dbReference type="InterPro" id="IPR051740">
    <property type="entry name" value="DRBM-containing_protein"/>
</dbReference>
<dbReference type="Gene3D" id="3.30.160.20">
    <property type="match status" value="2"/>
</dbReference>
<feature type="domain" description="DRBM" evidence="3">
    <location>
        <begin position="373"/>
        <end position="454"/>
    </location>
</feature>
<evidence type="ECO:0000313" key="5">
    <source>
        <dbReference type="Proteomes" id="UP000054324"/>
    </source>
</evidence>
<organism evidence="4 5">
    <name type="scientific">Opisthorchis viverrini</name>
    <name type="common">Southeast Asian liver fluke</name>
    <dbReference type="NCBI Taxonomy" id="6198"/>
    <lineage>
        <taxon>Eukaryota</taxon>
        <taxon>Metazoa</taxon>
        <taxon>Spiralia</taxon>
        <taxon>Lophotrochozoa</taxon>
        <taxon>Platyhelminthes</taxon>
        <taxon>Trematoda</taxon>
        <taxon>Digenea</taxon>
        <taxon>Opisthorchiida</taxon>
        <taxon>Opisthorchiata</taxon>
        <taxon>Opisthorchiidae</taxon>
        <taxon>Opisthorchis</taxon>
    </lineage>
</organism>
<dbReference type="PROSITE" id="PS50137">
    <property type="entry name" value="DS_RBD"/>
    <property type="match status" value="2"/>
</dbReference>
<dbReference type="RefSeq" id="XP_009172971.1">
    <property type="nucleotide sequence ID" value="XM_009174707.1"/>
</dbReference>
<name>A0A074Z857_OPIVI</name>
<feature type="compositionally biased region" description="Low complexity" evidence="2">
    <location>
        <begin position="488"/>
        <end position="498"/>
    </location>
</feature>
<feature type="region of interest" description="Disordered" evidence="2">
    <location>
        <begin position="479"/>
        <end position="513"/>
    </location>
</feature>
<protein>
    <recommendedName>
        <fullName evidence="3">DRBM domain-containing protein</fullName>
    </recommendedName>
</protein>
<dbReference type="PANTHER" id="PTHR46054">
    <property type="entry name" value="MATERNAL EFFECT PROTEIN STAUFEN"/>
    <property type="match status" value="1"/>
</dbReference>
<dbReference type="GO" id="GO:0010494">
    <property type="term" value="C:cytoplasmic stress granule"/>
    <property type="evidence" value="ECO:0007669"/>
    <property type="project" value="TreeGrafter"/>
</dbReference>
<dbReference type="GO" id="GO:0035418">
    <property type="term" value="P:protein localization to synapse"/>
    <property type="evidence" value="ECO:0007669"/>
    <property type="project" value="TreeGrafter"/>
</dbReference>
<dbReference type="SMART" id="SM00358">
    <property type="entry name" value="DSRM"/>
    <property type="match status" value="3"/>
</dbReference>
<feature type="region of interest" description="Disordered" evidence="2">
    <location>
        <begin position="339"/>
        <end position="368"/>
    </location>
</feature>
<dbReference type="KEGG" id="ovi:T265_08800"/>
<keyword evidence="1" id="KW-0694">RNA-binding</keyword>
<dbReference type="GO" id="GO:0098964">
    <property type="term" value="P:anterograde dendritic transport of messenger ribonucleoprotein complex"/>
    <property type="evidence" value="ECO:0007669"/>
    <property type="project" value="TreeGrafter"/>
</dbReference>
<dbReference type="GO" id="GO:0032839">
    <property type="term" value="C:dendrite cytoplasm"/>
    <property type="evidence" value="ECO:0007669"/>
    <property type="project" value="GOC"/>
</dbReference>
<dbReference type="SUPFAM" id="SSF54768">
    <property type="entry name" value="dsRNA-binding domain-like"/>
    <property type="match status" value="2"/>
</dbReference>
<dbReference type="GO" id="GO:0003729">
    <property type="term" value="F:mRNA binding"/>
    <property type="evidence" value="ECO:0007669"/>
    <property type="project" value="TreeGrafter"/>
</dbReference>
<evidence type="ECO:0000259" key="3">
    <source>
        <dbReference type="PROSITE" id="PS50137"/>
    </source>
</evidence>
<dbReference type="GO" id="GO:0003725">
    <property type="term" value="F:double-stranded RNA binding"/>
    <property type="evidence" value="ECO:0007669"/>
    <property type="project" value="TreeGrafter"/>
</dbReference>
<dbReference type="GO" id="GO:0043025">
    <property type="term" value="C:neuronal cell body"/>
    <property type="evidence" value="ECO:0007669"/>
    <property type="project" value="TreeGrafter"/>
</dbReference>
<feature type="domain" description="DRBM" evidence="3">
    <location>
        <begin position="37"/>
        <end position="106"/>
    </location>
</feature>
<dbReference type="STRING" id="6198.A0A074Z857"/>
<proteinExistence type="predicted"/>
<dbReference type="EMBL" id="KL596856">
    <property type="protein sequence ID" value="KER23288.1"/>
    <property type="molecule type" value="Genomic_DNA"/>
</dbReference>